<dbReference type="PRINTS" id="PR00420">
    <property type="entry name" value="RNGMNOXGNASE"/>
</dbReference>
<evidence type="ECO:0000256" key="2">
    <source>
        <dbReference type="SAM" id="Phobius"/>
    </source>
</evidence>
<dbReference type="AlphaFoldDB" id="A0A1H1NJR1"/>
<dbReference type="SUPFAM" id="SSF51905">
    <property type="entry name" value="FAD/NAD(P)-binding domain"/>
    <property type="match status" value="1"/>
</dbReference>
<dbReference type="GO" id="GO:0071949">
    <property type="term" value="F:FAD binding"/>
    <property type="evidence" value="ECO:0007669"/>
    <property type="project" value="InterPro"/>
</dbReference>
<feature type="transmembrane region" description="Helical" evidence="2">
    <location>
        <begin position="6"/>
        <end position="24"/>
    </location>
</feature>
<protein>
    <submittedName>
        <fullName evidence="4">2-polyprenyl-6-methoxyphenol hydroxylase</fullName>
    </submittedName>
</protein>
<accession>A0A1H1NJR1</accession>
<evidence type="ECO:0000259" key="3">
    <source>
        <dbReference type="Pfam" id="PF01494"/>
    </source>
</evidence>
<evidence type="ECO:0000313" key="4">
    <source>
        <dbReference type="EMBL" id="SDR99167.1"/>
    </source>
</evidence>
<proteinExistence type="predicted"/>
<dbReference type="RefSeq" id="WP_060921150.1">
    <property type="nucleotide sequence ID" value="NZ_CBDRLI010000002.1"/>
</dbReference>
<dbReference type="InterPro" id="IPR050631">
    <property type="entry name" value="PheA/TfdB_FAD_monoxygenase"/>
</dbReference>
<dbReference type="InterPro" id="IPR002938">
    <property type="entry name" value="FAD-bd"/>
</dbReference>
<feature type="domain" description="FAD-binding" evidence="3">
    <location>
        <begin position="4"/>
        <end position="306"/>
    </location>
</feature>
<dbReference type="Proteomes" id="UP000182126">
    <property type="component" value="Chromosome I"/>
</dbReference>
<dbReference type="GO" id="GO:0019622">
    <property type="term" value="P:3-(3-hydroxy)phenylpropionate catabolic process"/>
    <property type="evidence" value="ECO:0007669"/>
    <property type="project" value="TreeGrafter"/>
</dbReference>
<feature type="transmembrane region" description="Helical" evidence="2">
    <location>
        <begin position="331"/>
        <end position="351"/>
    </location>
</feature>
<keyword evidence="2" id="KW-1133">Transmembrane helix</keyword>
<dbReference type="Pfam" id="PF01494">
    <property type="entry name" value="FAD_binding_3"/>
    <property type="match status" value="1"/>
</dbReference>
<dbReference type="GeneID" id="36300550"/>
<evidence type="ECO:0000313" key="5">
    <source>
        <dbReference type="Proteomes" id="UP000182126"/>
    </source>
</evidence>
<dbReference type="PANTHER" id="PTHR43476:SF3">
    <property type="entry name" value="FAD-BINDING MONOOXYGENASE"/>
    <property type="match status" value="1"/>
</dbReference>
<dbReference type="GO" id="GO:0008688">
    <property type="term" value="F:3-(3-hydroxyphenyl)propionate hydroxylase activity"/>
    <property type="evidence" value="ECO:0007669"/>
    <property type="project" value="TreeGrafter"/>
</dbReference>
<organism evidence="4 5">
    <name type="scientific">Microbacterium paraoxydans</name>
    <dbReference type="NCBI Taxonomy" id="199592"/>
    <lineage>
        <taxon>Bacteria</taxon>
        <taxon>Bacillati</taxon>
        <taxon>Actinomycetota</taxon>
        <taxon>Actinomycetes</taxon>
        <taxon>Micrococcales</taxon>
        <taxon>Microbacteriaceae</taxon>
        <taxon>Microbacterium</taxon>
    </lineage>
</organism>
<dbReference type="EMBL" id="LT629770">
    <property type="protein sequence ID" value="SDR99167.1"/>
    <property type="molecule type" value="Genomic_DNA"/>
</dbReference>
<dbReference type="Gene3D" id="3.30.70.2450">
    <property type="match status" value="1"/>
</dbReference>
<keyword evidence="2" id="KW-0812">Transmembrane</keyword>
<keyword evidence="2" id="KW-0472">Membrane</keyword>
<gene>
    <name evidence="4" type="ORF">SAMN04489809_0832</name>
</gene>
<sequence>MVDHDVLVVGGGPVGLLLACLVAQDGRRVRVYERRTDQGTQTRAIGIHRPGLDALDAAGVGTEVRSEALRLFGGEVRSRGRRLAALTFPSERPILTLAQPRTEELLRGRLRALQPDALQSGRTVRSLRDEGPFVRAGIDDEHGCRQETASIVIVADGVRSPFRTAFGAGWDPRSGSADYAMLDVDAPQADDRAVLYFEPDGLVESFPLPGGRHRWVVREDRGRTVASAAELAGLVEQRTGHALDVDPAAPVSSFRAAQHAARRLHRGRIVLLGDAAHEVSPIGGQGMNLGWADALRLRDALRRTDRGAVPVLDGFAREVWRTTRKAHRRSAFFMAMGAPAIAPVVVVREGLVGVLGSSALRGWTTGLITMRGL</sequence>
<evidence type="ECO:0000256" key="1">
    <source>
        <dbReference type="ARBA" id="ARBA00023002"/>
    </source>
</evidence>
<dbReference type="PANTHER" id="PTHR43476">
    <property type="entry name" value="3-(3-HYDROXY-PHENYL)PROPIONATE/3-HYDROXYCINNAMIC ACID HYDROXYLASE"/>
    <property type="match status" value="1"/>
</dbReference>
<reference evidence="4 5" key="1">
    <citation type="submission" date="2016-10" db="EMBL/GenBank/DDBJ databases">
        <authorList>
            <person name="de Groot N.N."/>
        </authorList>
    </citation>
    <scope>NUCLEOTIDE SEQUENCE [LARGE SCALE GENOMIC DNA]</scope>
    <source>
        <strain evidence="4 5">DSM 15019</strain>
    </source>
</reference>
<dbReference type="Gene3D" id="3.50.50.60">
    <property type="entry name" value="FAD/NAD(P)-binding domain"/>
    <property type="match status" value="1"/>
</dbReference>
<dbReference type="InterPro" id="IPR036188">
    <property type="entry name" value="FAD/NAD-bd_sf"/>
</dbReference>
<name>A0A1H1NJR1_9MICO</name>
<keyword evidence="1" id="KW-0560">Oxidoreductase</keyword>